<dbReference type="VEuPathDB" id="FungiDB:AeMF1_001537"/>
<sequence length="382" mass="44307">MAPTPPPLSIYELSELKRENNEFHKAVTEAVSNLKEIGDSSSYERKLERAAGIHDVRYPIHKKAEWTMHGEYDRVISDLSAEVENLRLEKKDKRASKQARSLDQLTKHLNTTTREIDARTRALTDAMDRIQELEAGVAEQTRVILTKETDLSKIHTELQDTRKHLREYVQLCGTLKQDKALLERELERERLLRKRSEKRAIEFEMKNKALDARCTELERSHTAIATSDAEHRKDMQLVAEQLQDTKEMLRRVQIEMSDRIARREAKISRLKMAVFDFTQERDLLRSRVDQLTDQLDSATSRAQSLEDKLNQCQSEVQTGEEVAGVAQEQIRLLQTEVKRLRDELATCEASRRAQAQRHAQELVGKEEEAAYIWQKYVAKCTT</sequence>
<keyword evidence="3" id="KW-1185">Reference proteome</keyword>
<keyword evidence="1" id="KW-0175">Coiled coil</keyword>
<evidence type="ECO:0000313" key="2">
    <source>
        <dbReference type="EMBL" id="KAF0734307.1"/>
    </source>
</evidence>
<proteinExistence type="predicted"/>
<accession>A0A6G0X390</accession>
<dbReference type="Gene3D" id="1.20.5.170">
    <property type="match status" value="1"/>
</dbReference>
<comment type="caution">
    <text evidence="2">The sequence shown here is derived from an EMBL/GenBank/DDBJ whole genome shotgun (WGS) entry which is preliminary data.</text>
</comment>
<gene>
    <name evidence="2" type="ORF">Ae201684_008988</name>
</gene>
<feature type="coiled-coil region" evidence="1">
    <location>
        <begin position="281"/>
        <end position="350"/>
    </location>
</feature>
<protein>
    <submittedName>
        <fullName evidence="2">Uncharacterized protein</fullName>
    </submittedName>
</protein>
<dbReference type="Proteomes" id="UP000481153">
    <property type="component" value="Unassembled WGS sequence"/>
</dbReference>
<organism evidence="2 3">
    <name type="scientific">Aphanomyces euteiches</name>
    <dbReference type="NCBI Taxonomy" id="100861"/>
    <lineage>
        <taxon>Eukaryota</taxon>
        <taxon>Sar</taxon>
        <taxon>Stramenopiles</taxon>
        <taxon>Oomycota</taxon>
        <taxon>Saprolegniomycetes</taxon>
        <taxon>Saprolegniales</taxon>
        <taxon>Verrucalvaceae</taxon>
        <taxon>Aphanomyces</taxon>
    </lineage>
</organism>
<evidence type="ECO:0000256" key="1">
    <source>
        <dbReference type="SAM" id="Coils"/>
    </source>
</evidence>
<reference evidence="2 3" key="1">
    <citation type="submission" date="2019-07" db="EMBL/GenBank/DDBJ databases">
        <title>Genomics analysis of Aphanomyces spp. identifies a new class of oomycete effector associated with host adaptation.</title>
        <authorList>
            <person name="Gaulin E."/>
        </authorList>
    </citation>
    <scope>NUCLEOTIDE SEQUENCE [LARGE SCALE GENOMIC DNA]</scope>
    <source>
        <strain evidence="2 3">ATCC 201684</strain>
    </source>
</reference>
<dbReference type="AlphaFoldDB" id="A0A6G0X390"/>
<dbReference type="EMBL" id="VJMJ01000116">
    <property type="protein sequence ID" value="KAF0734307.1"/>
    <property type="molecule type" value="Genomic_DNA"/>
</dbReference>
<evidence type="ECO:0000313" key="3">
    <source>
        <dbReference type="Proteomes" id="UP000481153"/>
    </source>
</evidence>
<name>A0A6G0X390_9STRA</name>